<evidence type="ECO:0000313" key="3">
    <source>
        <dbReference type="Proteomes" id="UP001429601"/>
    </source>
</evidence>
<organism evidence="2 3">
    <name type="scientific">Luteibacter jiangsuensis</name>
    <dbReference type="NCBI Taxonomy" id="637577"/>
    <lineage>
        <taxon>Bacteria</taxon>
        <taxon>Pseudomonadati</taxon>
        <taxon>Pseudomonadota</taxon>
        <taxon>Gammaproteobacteria</taxon>
        <taxon>Lysobacterales</taxon>
        <taxon>Rhodanobacteraceae</taxon>
        <taxon>Luteibacter</taxon>
    </lineage>
</organism>
<comment type="caution">
    <text evidence="2">The sequence shown here is derived from an EMBL/GenBank/DDBJ whole genome shotgun (WGS) entry which is preliminary data.</text>
</comment>
<gene>
    <name evidence="2" type="ORF">HBF26_18195</name>
</gene>
<evidence type="ECO:0008006" key="4">
    <source>
        <dbReference type="Google" id="ProtNLM"/>
    </source>
</evidence>
<name>A0ABX0QDL4_9GAMM</name>
<feature type="region of interest" description="Disordered" evidence="1">
    <location>
        <begin position="139"/>
        <end position="163"/>
    </location>
</feature>
<sequence length="163" mass="17935">MKPRYDKRARQTGKGAAGEGHRLVVPAAVLNSPSYRGLSHKAKALILDMGARYNGFNNGNLALPWSWMKLQGWKSKDTLQRAIRELLSAGIIELTRQGGMHAPSLYAYTWVEIHETKVALDVPFTRVASGKWRTQIATPKTEAPPRLSGQSTPDIGSITKKVA</sequence>
<dbReference type="Proteomes" id="UP001429601">
    <property type="component" value="Unassembled WGS sequence"/>
</dbReference>
<evidence type="ECO:0000256" key="1">
    <source>
        <dbReference type="SAM" id="MobiDB-lite"/>
    </source>
</evidence>
<accession>A0ABX0QDL4</accession>
<dbReference type="RefSeq" id="WP_167129481.1">
    <property type="nucleotide sequence ID" value="NZ_JAAQQR010000011.1"/>
</dbReference>
<proteinExistence type="predicted"/>
<evidence type="ECO:0000313" key="2">
    <source>
        <dbReference type="EMBL" id="NID06823.1"/>
    </source>
</evidence>
<dbReference type="EMBL" id="JAAQQR010000011">
    <property type="protein sequence ID" value="NID06823.1"/>
    <property type="molecule type" value="Genomic_DNA"/>
</dbReference>
<keyword evidence="3" id="KW-1185">Reference proteome</keyword>
<protein>
    <recommendedName>
        <fullName evidence="4">Helix-turn-helix protein</fullName>
    </recommendedName>
</protein>
<reference evidence="2 3" key="1">
    <citation type="journal article" date="2011" name="Curr. Microbiol.">
        <title>Luteibacter jiangsuensis sp. nov.: a methamidophos-degrading bacterium isolated from a methamidophos-manufacturing factory.</title>
        <authorList>
            <person name="Wang L."/>
            <person name="Wang G.L."/>
            <person name="Li S.P."/>
            <person name="Jiang J.D."/>
        </authorList>
    </citation>
    <scope>NUCLEOTIDE SEQUENCE [LARGE SCALE GENOMIC DNA]</scope>
    <source>
        <strain evidence="2 3">CGMCC 1.10133</strain>
    </source>
</reference>